<sequence>MITKTEIGGTGKPVLNNKPLSFSISRILHREDENTPVADNKSSFRGADIESSARAAADQMHASEEYPRVPHLHAATVHHYAQCMETDEYASFETILRPRACSTPENEFPSPTATSNIHALYKLLPGALRSARHNPCTIPGRHPLTSHNAFVHPAGYFGHRTGPCVQQTAKRSMTSVYEYTENPTEIVKHIETDAGDHSNRSTPEPEVHYGASIHSDKSLDSMGESYHQSPSPFKTKKKKTRTVFSRNQVYQLEAAFDLKRYLSSAERSGLAASLNLSETQIKIWFQNRRNKWKRQINGEMDEIPLPPAFAASYPQSSFPQSPLASYGHMTEARGDRLRSTVPAFYSHPYARGNVVPK</sequence>
<keyword evidence="5" id="KW-0804">Transcription</keyword>
<keyword evidence="13" id="KW-1185">Reference proteome</keyword>
<keyword evidence="3 8" id="KW-0238">DNA-binding</keyword>
<proteinExistence type="inferred from homology"/>
<organism evidence="12 13">
    <name type="scientific">Mya arenaria</name>
    <name type="common">Soft-shell clam</name>
    <dbReference type="NCBI Taxonomy" id="6604"/>
    <lineage>
        <taxon>Eukaryota</taxon>
        <taxon>Metazoa</taxon>
        <taxon>Spiralia</taxon>
        <taxon>Lophotrochozoa</taxon>
        <taxon>Mollusca</taxon>
        <taxon>Bivalvia</taxon>
        <taxon>Autobranchia</taxon>
        <taxon>Heteroconchia</taxon>
        <taxon>Euheterodonta</taxon>
        <taxon>Imparidentia</taxon>
        <taxon>Neoheterodontei</taxon>
        <taxon>Myida</taxon>
        <taxon>Myoidea</taxon>
        <taxon>Myidae</taxon>
        <taxon>Mya</taxon>
    </lineage>
</organism>
<dbReference type="InterPro" id="IPR051300">
    <property type="entry name" value="HMX_Homeobox_TF"/>
</dbReference>
<evidence type="ECO:0000256" key="1">
    <source>
        <dbReference type="ARBA" id="ARBA00004123"/>
    </source>
</evidence>
<evidence type="ECO:0000256" key="2">
    <source>
        <dbReference type="ARBA" id="ARBA00023015"/>
    </source>
</evidence>
<evidence type="ECO:0000256" key="4">
    <source>
        <dbReference type="ARBA" id="ARBA00023155"/>
    </source>
</evidence>
<keyword evidence="4 8" id="KW-0371">Homeobox</keyword>
<evidence type="ECO:0000256" key="3">
    <source>
        <dbReference type="ARBA" id="ARBA00023125"/>
    </source>
</evidence>
<dbReference type="SUPFAM" id="SSF46689">
    <property type="entry name" value="Homeodomain-like"/>
    <property type="match status" value="1"/>
</dbReference>
<dbReference type="CDD" id="cd00086">
    <property type="entry name" value="homeodomain"/>
    <property type="match status" value="1"/>
</dbReference>
<accession>A0ABY7FPL6</accession>
<dbReference type="InterPro" id="IPR009057">
    <property type="entry name" value="Homeodomain-like_sf"/>
</dbReference>
<dbReference type="Gene3D" id="1.10.10.60">
    <property type="entry name" value="Homeodomain-like"/>
    <property type="match status" value="1"/>
</dbReference>
<dbReference type="EMBL" id="CP111023">
    <property type="protein sequence ID" value="WAR22628.1"/>
    <property type="molecule type" value="Genomic_DNA"/>
</dbReference>
<evidence type="ECO:0000256" key="8">
    <source>
        <dbReference type="PROSITE-ProRule" id="PRU00108"/>
    </source>
</evidence>
<dbReference type="InterPro" id="IPR017970">
    <property type="entry name" value="Homeobox_CS"/>
</dbReference>
<feature type="DNA-binding region" description="Homeobox" evidence="8">
    <location>
        <begin position="237"/>
        <end position="296"/>
    </location>
</feature>
<protein>
    <submittedName>
        <fullName evidence="12">HMX3-like protein</fullName>
    </submittedName>
</protein>
<feature type="region of interest" description="Disordered" evidence="10">
    <location>
        <begin position="219"/>
        <end position="240"/>
    </location>
</feature>
<evidence type="ECO:0000313" key="13">
    <source>
        <dbReference type="Proteomes" id="UP001164746"/>
    </source>
</evidence>
<evidence type="ECO:0000256" key="9">
    <source>
        <dbReference type="RuleBase" id="RU000682"/>
    </source>
</evidence>
<keyword evidence="6 8" id="KW-0539">Nucleus</keyword>
<dbReference type="PROSITE" id="PS00027">
    <property type="entry name" value="HOMEOBOX_1"/>
    <property type="match status" value="1"/>
</dbReference>
<comment type="similarity">
    <text evidence="7">Belongs to the HMX homeobox family.</text>
</comment>
<comment type="subcellular location">
    <subcellularLocation>
        <location evidence="1 8 9">Nucleus</location>
    </subcellularLocation>
</comment>
<dbReference type="PANTHER" id="PTHR46110">
    <property type="entry name" value="HOMEOBOX PROTEIN HMX"/>
    <property type="match status" value="1"/>
</dbReference>
<evidence type="ECO:0000256" key="6">
    <source>
        <dbReference type="ARBA" id="ARBA00023242"/>
    </source>
</evidence>
<gene>
    <name evidence="12" type="ORF">MAR_016602</name>
</gene>
<dbReference type="Pfam" id="PF00046">
    <property type="entry name" value="Homeodomain"/>
    <property type="match status" value="1"/>
</dbReference>
<evidence type="ECO:0000313" key="12">
    <source>
        <dbReference type="EMBL" id="WAR22628.1"/>
    </source>
</evidence>
<evidence type="ECO:0000256" key="7">
    <source>
        <dbReference type="ARBA" id="ARBA00038165"/>
    </source>
</evidence>
<feature type="domain" description="Homeobox" evidence="11">
    <location>
        <begin position="235"/>
        <end position="295"/>
    </location>
</feature>
<dbReference type="PANTHER" id="PTHR46110:SF3">
    <property type="entry name" value="HOMEOBOX PROTEIN HMX"/>
    <property type="match status" value="1"/>
</dbReference>
<dbReference type="PROSITE" id="PS50071">
    <property type="entry name" value="HOMEOBOX_2"/>
    <property type="match status" value="1"/>
</dbReference>
<evidence type="ECO:0000256" key="10">
    <source>
        <dbReference type="SAM" id="MobiDB-lite"/>
    </source>
</evidence>
<evidence type="ECO:0000256" key="5">
    <source>
        <dbReference type="ARBA" id="ARBA00023163"/>
    </source>
</evidence>
<dbReference type="InterPro" id="IPR001356">
    <property type="entry name" value="HD"/>
</dbReference>
<evidence type="ECO:0000259" key="11">
    <source>
        <dbReference type="PROSITE" id="PS50071"/>
    </source>
</evidence>
<dbReference type="PRINTS" id="PR00024">
    <property type="entry name" value="HOMEOBOX"/>
</dbReference>
<dbReference type="InterPro" id="IPR020479">
    <property type="entry name" value="HD_metazoa"/>
</dbReference>
<feature type="region of interest" description="Disordered" evidence="10">
    <location>
        <begin position="33"/>
        <end position="62"/>
    </location>
</feature>
<keyword evidence="2" id="KW-0805">Transcription regulation</keyword>
<name>A0ABY7FPL6_MYAAR</name>
<dbReference type="SMART" id="SM00389">
    <property type="entry name" value="HOX"/>
    <property type="match status" value="1"/>
</dbReference>
<dbReference type="Proteomes" id="UP001164746">
    <property type="component" value="Chromosome 12"/>
</dbReference>
<reference evidence="12" key="1">
    <citation type="submission" date="2022-11" db="EMBL/GenBank/DDBJ databases">
        <title>Centuries of genome instability and evolution in soft-shell clam transmissible cancer (bioRxiv).</title>
        <authorList>
            <person name="Hart S.F.M."/>
            <person name="Yonemitsu M.A."/>
            <person name="Giersch R.M."/>
            <person name="Beal B.F."/>
            <person name="Arriagada G."/>
            <person name="Davis B.W."/>
            <person name="Ostrander E.A."/>
            <person name="Goff S.P."/>
            <person name="Metzger M.J."/>
        </authorList>
    </citation>
    <scope>NUCLEOTIDE SEQUENCE</scope>
    <source>
        <strain evidence="12">MELC-2E11</strain>
        <tissue evidence="12">Siphon/mantle</tissue>
    </source>
</reference>